<sequence length="130" mass="14104">MGGAGVFSLSFLTDVALPIRKIHSVKLRTWRSTAVESTDKNAILSCGLPAGIGAGMFCAYGAAAGTHFRCPFFRVADQQFFMLELVAPNIRVFKMKLIACLILFAHFSGIKTMNGGAGSRNVFSNRRNKI</sequence>
<proteinExistence type="predicted"/>
<dbReference type="KEGG" id="carl:PXC00_01430"/>
<evidence type="ECO:0000313" key="2">
    <source>
        <dbReference type="Proteomes" id="UP001300604"/>
    </source>
</evidence>
<dbReference type="AlphaFoldDB" id="A0AA97DA40"/>
<keyword evidence="2" id="KW-1185">Reference proteome</keyword>
<gene>
    <name evidence="1" type="ORF">PXC00_01430</name>
</gene>
<evidence type="ECO:0000313" key="1">
    <source>
        <dbReference type="EMBL" id="WOC32559.1"/>
    </source>
</evidence>
<name>A0AA97DA40_9FIRM</name>
<accession>A0AA97DA40</accession>
<reference evidence="1" key="1">
    <citation type="submission" date="2023-09" db="EMBL/GenBank/DDBJ databases">
        <authorList>
            <person name="Zeng C."/>
        </authorList>
    </citation>
    <scope>NUCLEOTIDE SEQUENCE</scope>
    <source>
        <strain evidence="1">ZCY20-5</strain>
    </source>
</reference>
<organism evidence="1 2">
    <name type="scientific">Caproicibacterium argilliputei</name>
    <dbReference type="NCBI Taxonomy" id="3030016"/>
    <lineage>
        <taxon>Bacteria</taxon>
        <taxon>Bacillati</taxon>
        <taxon>Bacillota</taxon>
        <taxon>Clostridia</taxon>
        <taxon>Eubacteriales</taxon>
        <taxon>Oscillospiraceae</taxon>
        <taxon>Caproicibacterium</taxon>
    </lineage>
</organism>
<reference evidence="1" key="2">
    <citation type="submission" date="2024-06" db="EMBL/GenBank/DDBJ databases">
        <title>Caproicibacterium argilliputei sp. nov, a novel caproic acid producing anaerobic bacterium isolated from pit mud.</title>
        <authorList>
            <person name="Xia S."/>
        </authorList>
    </citation>
    <scope>NUCLEOTIDE SEQUENCE</scope>
    <source>
        <strain evidence="1">ZCY20-5</strain>
    </source>
</reference>
<dbReference type="RefSeq" id="WP_275844579.1">
    <property type="nucleotide sequence ID" value="NZ_CP135996.1"/>
</dbReference>
<protein>
    <submittedName>
        <fullName evidence="1">Uncharacterized protein</fullName>
    </submittedName>
</protein>
<dbReference type="Proteomes" id="UP001300604">
    <property type="component" value="Chromosome"/>
</dbReference>
<dbReference type="EMBL" id="CP135996">
    <property type="protein sequence ID" value="WOC32559.1"/>
    <property type="molecule type" value="Genomic_DNA"/>
</dbReference>